<dbReference type="EMBL" id="JAMOIM010000033">
    <property type="protein sequence ID" value="MCW6511823.1"/>
    <property type="molecule type" value="Genomic_DNA"/>
</dbReference>
<evidence type="ECO:0008006" key="3">
    <source>
        <dbReference type="Google" id="ProtNLM"/>
    </source>
</evidence>
<protein>
    <recommendedName>
        <fullName evidence="3">Alpha/beta hydrolase</fullName>
    </recommendedName>
</protein>
<gene>
    <name evidence="1" type="ORF">M8523_28085</name>
</gene>
<evidence type="ECO:0000313" key="1">
    <source>
        <dbReference type="EMBL" id="MCW6511823.1"/>
    </source>
</evidence>
<dbReference type="RefSeq" id="WP_282588197.1">
    <property type="nucleotide sequence ID" value="NZ_JAMOIM010000033.1"/>
</dbReference>
<accession>A0AA42CLR2</accession>
<keyword evidence="2" id="KW-1185">Reference proteome</keyword>
<sequence length="194" mass="20569">MSPFPLWAAPSTINRSVPVAVLVASGGSLEAERVIETWAVSMPAAAFWVIETQDDEIETHRLLQVERSDTRHGPHLVLVGLCGGEALALRLALGGETPICGGLLLCRDLGWLPSFEATLNGYKPPKLRFVWQSVDPLSSAEILGSRLRSYRASGIDAQAIVIPDDVGTSRTNAAAVRASATYAAELIAVALAAP</sequence>
<comment type="caution">
    <text evidence="1">The sequence shown here is derived from an EMBL/GenBank/DDBJ whole genome shotgun (WGS) entry which is preliminary data.</text>
</comment>
<name>A0AA42CLR2_9HYPH</name>
<proteinExistence type="predicted"/>
<dbReference type="AlphaFoldDB" id="A0AA42CLR2"/>
<evidence type="ECO:0000313" key="2">
    <source>
        <dbReference type="Proteomes" id="UP001165667"/>
    </source>
</evidence>
<dbReference type="Proteomes" id="UP001165667">
    <property type="component" value="Unassembled WGS sequence"/>
</dbReference>
<reference evidence="1" key="1">
    <citation type="submission" date="2022-05" db="EMBL/GenBank/DDBJ databases">
        <authorList>
            <person name="Pankratov T."/>
        </authorList>
    </citation>
    <scope>NUCLEOTIDE SEQUENCE</scope>
    <source>
        <strain evidence="1">BP6-180914</strain>
    </source>
</reference>
<organism evidence="1 2">
    <name type="scientific">Lichenifustis flavocetrariae</name>
    <dbReference type="NCBI Taxonomy" id="2949735"/>
    <lineage>
        <taxon>Bacteria</taxon>
        <taxon>Pseudomonadati</taxon>
        <taxon>Pseudomonadota</taxon>
        <taxon>Alphaproteobacteria</taxon>
        <taxon>Hyphomicrobiales</taxon>
        <taxon>Lichenihabitantaceae</taxon>
        <taxon>Lichenifustis</taxon>
    </lineage>
</organism>